<dbReference type="PROSITE" id="PS51746">
    <property type="entry name" value="PPM_2"/>
    <property type="match status" value="1"/>
</dbReference>
<comment type="caution">
    <text evidence="2">The sequence shown here is derived from an EMBL/GenBank/DDBJ whole genome shotgun (WGS) entry which is preliminary data.</text>
</comment>
<dbReference type="CDD" id="cd00143">
    <property type="entry name" value="PP2Cc"/>
    <property type="match status" value="1"/>
</dbReference>
<sequence>MNAPLRSVSRIFLLRRTAHRSTFPSTTCLAHAFHTQLPGGLRAKLTTQQINHILRLREATSLDMEIPPPIKSFEVSQLAANFPIEDRCLEARLLRSGGMLFAVIDGHGGPGCGQALSERLADYVAVALMDLESLDRLAKEMDASLAAKSEFPPIVSRKMHPGDYMIAGQRPNHFKWLRQYVLDRVKEPHPLHQVPDRLREAFLRMDHDISACGLETLNSDNEVVEHVNLENLAASLSGAVVSLAYVNDCDLYVAGTGDTSGFIASVDEEGQWSTKTLVNHHTHANPAEMKRILSQHPESEAGTVVVGERLLGQLFPLRAFGDCQYKWPVEKLKAILRHHQLMHLFPYHCYTPPYLTAEPEIIHHRLQAHNKFMLLSSDGLFDFLTEDSASKLVIEHMGGRRALQPFTPNSGVTLGELNVRLKKRMIAQAKKPDDANVSTHVIRHALGRTDIGLDMGKLSRALSASVEEARYQRDDMTVQVIFFDSDYLRMFSPMEPTVGSAKPQ</sequence>
<dbReference type="InterPro" id="IPR015655">
    <property type="entry name" value="PP2C"/>
</dbReference>
<gene>
    <name evidence="2" type="ORF">BV898_15792</name>
</gene>
<evidence type="ECO:0000259" key="1">
    <source>
        <dbReference type="PROSITE" id="PS51746"/>
    </source>
</evidence>
<dbReference type="Gene3D" id="3.60.40.10">
    <property type="entry name" value="PPM-type phosphatase domain"/>
    <property type="match status" value="1"/>
</dbReference>
<dbReference type="Proteomes" id="UP000192578">
    <property type="component" value="Unassembled WGS sequence"/>
</dbReference>
<proteinExistence type="predicted"/>
<name>A0A9X6NBY1_HYPEX</name>
<protein>
    <submittedName>
        <fullName evidence="2">[Pyruvate dehydrogenase [acetyl-transferring]]-phosphatase 1, mitochondrial</fullName>
    </submittedName>
</protein>
<dbReference type="GO" id="GO:0004741">
    <property type="term" value="F:[pyruvate dehydrogenase (acetyl-transferring)]-phosphatase activity"/>
    <property type="evidence" value="ECO:0007669"/>
    <property type="project" value="TreeGrafter"/>
</dbReference>
<dbReference type="PANTHER" id="PTHR13832">
    <property type="entry name" value="PROTEIN PHOSPHATASE 2C"/>
    <property type="match status" value="1"/>
</dbReference>
<dbReference type="InterPro" id="IPR001932">
    <property type="entry name" value="PPM-type_phosphatase-like_dom"/>
</dbReference>
<evidence type="ECO:0000313" key="2">
    <source>
        <dbReference type="EMBL" id="OWA51302.1"/>
    </source>
</evidence>
<dbReference type="AlphaFoldDB" id="A0A9X6NBY1"/>
<dbReference type="InterPro" id="IPR036457">
    <property type="entry name" value="PPM-type-like_dom_sf"/>
</dbReference>
<dbReference type="Pfam" id="PF00481">
    <property type="entry name" value="PP2C"/>
    <property type="match status" value="1"/>
</dbReference>
<dbReference type="EMBL" id="MTYJ01000221">
    <property type="protein sequence ID" value="OWA51302.1"/>
    <property type="molecule type" value="Genomic_DNA"/>
</dbReference>
<dbReference type="GO" id="GO:0005739">
    <property type="term" value="C:mitochondrion"/>
    <property type="evidence" value="ECO:0007669"/>
    <property type="project" value="TreeGrafter"/>
</dbReference>
<evidence type="ECO:0000313" key="3">
    <source>
        <dbReference type="Proteomes" id="UP000192578"/>
    </source>
</evidence>
<dbReference type="OrthoDB" id="420076at2759"/>
<accession>A0A9X6NBY1</accession>
<feature type="domain" description="PPM-type phosphatase" evidence="1">
    <location>
        <begin position="70"/>
        <end position="483"/>
    </location>
</feature>
<dbReference type="PANTHER" id="PTHR13832:SF792">
    <property type="entry name" value="GM14286P"/>
    <property type="match status" value="1"/>
</dbReference>
<organism evidence="2 3">
    <name type="scientific">Hypsibius exemplaris</name>
    <name type="common">Freshwater tardigrade</name>
    <dbReference type="NCBI Taxonomy" id="2072580"/>
    <lineage>
        <taxon>Eukaryota</taxon>
        <taxon>Metazoa</taxon>
        <taxon>Ecdysozoa</taxon>
        <taxon>Tardigrada</taxon>
        <taxon>Eutardigrada</taxon>
        <taxon>Parachela</taxon>
        <taxon>Hypsibioidea</taxon>
        <taxon>Hypsibiidae</taxon>
        <taxon>Hypsibius</taxon>
    </lineage>
</organism>
<reference evidence="3" key="1">
    <citation type="submission" date="2017-01" db="EMBL/GenBank/DDBJ databases">
        <title>Comparative genomics of anhydrobiosis in the tardigrade Hypsibius dujardini.</title>
        <authorList>
            <person name="Yoshida Y."/>
            <person name="Koutsovoulos G."/>
            <person name="Laetsch D."/>
            <person name="Stevens L."/>
            <person name="Kumar S."/>
            <person name="Horikawa D."/>
            <person name="Ishino K."/>
            <person name="Komine S."/>
            <person name="Tomita M."/>
            <person name="Blaxter M."/>
            <person name="Arakawa K."/>
        </authorList>
    </citation>
    <scope>NUCLEOTIDE SEQUENCE [LARGE SCALE GENOMIC DNA]</scope>
    <source>
        <strain evidence="3">Z151</strain>
    </source>
</reference>
<dbReference type="SUPFAM" id="SSF81606">
    <property type="entry name" value="PP2C-like"/>
    <property type="match status" value="1"/>
</dbReference>
<keyword evidence="3" id="KW-1185">Reference proteome</keyword>
<dbReference type="SMART" id="SM00332">
    <property type="entry name" value="PP2Cc"/>
    <property type="match status" value="1"/>
</dbReference>